<protein>
    <submittedName>
        <fullName evidence="2">Uncharacterized protein</fullName>
    </submittedName>
</protein>
<name>E0NDC2_PEDAC</name>
<gene>
    <name evidence="2" type="ORF">HMPREF0623_0294</name>
</gene>
<dbReference type="RefSeq" id="WP_004165786.1">
    <property type="nucleotide sequence ID" value="NZ_GL397067.1"/>
</dbReference>
<dbReference type="HOGENOM" id="CLU_1553341_0_0_9"/>
<sequence>MTKHVIDVELPATKIEFKIGAKTYTLSLADKSRARINKKYDAITKFEDEKGDSTEMVIKRYQDEIDKIEKERDERELTDNPMSNQEEFKKRQATIAKFQSEVDKNNKELDIHTKKSAIDFLDYLFGEGTGNDLYNLVDRNTIALSKIIFQIMTEFNRENDIYQYRETYIKKLAEIDKTDNEDDD</sequence>
<keyword evidence="3" id="KW-1185">Reference proteome</keyword>
<evidence type="ECO:0000313" key="3">
    <source>
        <dbReference type="Proteomes" id="UP000004470"/>
    </source>
</evidence>
<dbReference type="AlphaFoldDB" id="E0NDC2"/>
<dbReference type="EMBL" id="AEEG01000002">
    <property type="protein sequence ID" value="EFL96243.1"/>
    <property type="molecule type" value="Genomic_DNA"/>
</dbReference>
<accession>E0NDC2</accession>
<evidence type="ECO:0000313" key="2">
    <source>
        <dbReference type="EMBL" id="EFL96243.1"/>
    </source>
</evidence>
<organism evidence="2 3">
    <name type="scientific">Pediococcus acidilactici DSM 20284</name>
    <dbReference type="NCBI Taxonomy" id="862514"/>
    <lineage>
        <taxon>Bacteria</taxon>
        <taxon>Bacillati</taxon>
        <taxon>Bacillota</taxon>
        <taxon>Bacilli</taxon>
        <taxon>Lactobacillales</taxon>
        <taxon>Lactobacillaceae</taxon>
        <taxon>Pediococcus</taxon>
        <taxon>Pediococcus acidilactici group</taxon>
    </lineage>
</organism>
<evidence type="ECO:0000256" key="1">
    <source>
        <dbReference type="SAM" id="Coils"/>
    </source>
</evidence>
<feature type="coiled-coil region" evidence="1">
    <location>
        <begin position="51"/>
        <end position="78"/>
    </location>
</feature>
<comment type="caution">
    <text evidence="2">The sequence shown here is derived from an EMBL/GenBank/DDBJ whole genome shotgun (WGS) entry which is preliminary data.</text>
</comment>
<keyword evidence="1" id="KW-0175">Coiled coil</keyword>
<dbReference type="Proteomes" id="UP000004470">
    <property type="component" value="Unassembled WGS sequence"/>
</dbReference>
<reference evidence="2" key="1">
    <citation type="submission" date="2010-07" db="EMBL/GenBank/DDBJ databases">
        <authorList>
            <person name="Muzny D."/>
            <person name="Qin X."/>
            <person name="Deng J."/>
            <person name="Jiang H."/>
            <person name="Liu Y."/>
            <person name="Qu J."/>
            <person name="Song X.-Z."/>
            <person name="Zhang L."/>
            <person name="Thornton R."/>
            <person name="Coyle M."/>
            <person name="Francisco L."/>
            <person name="Jackson L."/>
            <person name="Javaid M."/>
            <person name="Korchina V."/>
            <person name="Kovar C."/>
            <person name="Mata R."/>
            <person name="Mathew T."/>
            <person name="Ngo R."/>
            <person name="Nguyen L."/>
            <person name="Nguyen N."/>
            <person name="Okwuonu G."/>
            <person name="Ongeri F."/>
            <person name="Pham C."/>
            <person name="Simmons D."/>
            <person name="Wilczek-Boney K."/>
            <person name="Hale W."/>
            <person name="Jakkamsetti A."/>
            <person name="Pham P."/>
            <person name="Ruth R."/>
            <person name="San Lucas F."/>
            <person name="Warren J."/>
            <person name="Zhang J."/>
            <person name="Zhao Z."/>
            <person name="Zhou C."/>
            <person name="Zhu D."/>
            <person name="Lee S."/>
            <person name="Bess C."/>
            <person name="Blankenburg K."/>
            <person name="Forbes L."/>
            <person name="Fu Q."/>
            <person name="Gubbala S."/>
            <person name="Hirani K."/>
            <person name="Jayaseelan J.C."/>
            <person name="Lara F."/>
            <person name="Munidasa M."/>
            <person name="Palculict T."/>
            <person name="Patil S."/>
            <person name="Pu L.-L."/>
            <person name="Saada N."/>
            <person name="Tang L."/>
            <person name="Weissenberger G."/>
            <person name="Zhu Y."/>
            <person name="Hemphill L."/>
            <person name="Shang Y."/>
            <person name="Youmans B."/>
            <person name="Ayvaz T."/>
            <person name="Ross M."/>
            <person name="Santibanez J."/>
            <person name="Aqrawi P."/>
            <person name="Gross S."/>
            <person name="Joshi V."/>
            <person name="Fowler G."/>
            <person name="Nazareth L."/>
            <person name="Reid J."/>
            <person name="Worley K."/>
            <person name="Petrosino J."/>
            <person name="Highlander S."/>
            <person name="Gibbs R."/>
        </authorList>
    </citation>
    <scope>NUCLEOTIDE SEQUENCE [LARGE SCALE GENOMIC DNA]</scope>
    <source>
        <strain evidence="2">DSM 20284</strain>
    </source>
</reference>
<dbReference type="GeneID" id="29744649"/>
<proteinExistence type="predicted"/>